<reference evidence="2" key="1">
    <citation type="submission" date="2023-11" db="EMBL/GenBank/DDBJ databases">
        <authorList>
            <person name="Alioto T."/>
            <person name="Alioto T."/>
            <person name="Gomez Garrido J."/>
        </authorList>
    </citation>
    <scope>NUCLEOTIDE SEQUENCE</scope>
</reference>
<proteinExistence type="predicted"/>
<dbReference type="Proteomes" id="UP001296104">
    <property type="component" value="Unassembled WGS sequence"/>
</dbReference>
<dbReference type="EMBL" id="CAVMBE010000033">
    <property type="protein sequence ID" value="CAK4029367.1"/>
    <property type="molecule type" value="Genomic_DNA"/>
</dbReference>
<comment type="caution">
    <text evidence="2">The sequence shown here is derived from an EMBL/GenBank/DDBJ whole genome shotgun (WGS) entry which is preliminary data.</text>
</comment>
<sequence>MLCNLLFLVGVVAGLLIPGTPLNYTENAMVARMEPPAGMSYDQSDLHGPQVVIDLSARGKRLLENMLGGAYGVAQSDVDTRFPNIRLWGWRLVVKGPQFMAGFCMLENVIGVEGFLDDEDATSNPQKPAHAAASHAEYTGFYSFQNKAIVWTSLTSPAWPQGLTGRPALGAGGNPVPEVRDIKDLDFQNILAVAKRSDRKWSPSSPRITAPRWWEIRLGEDNPVPEQTRKVVTSCLARYKITDLPHKDNIDWPKGALTFPIGSLCYLALLATEPIKQVAIELASHQYQWDRAVIGSITAVDSGLKTNAEIEDPLPWFVIYAQKESKRLLKARDANREFENRLGQPFQPHDQWLPFARKSAPQWPYPMRPTKRMETEGISKGSDEASQPASGQPGPSKPGPSSGQDKQTGRERPIQPAAGPSKPPSQGDPSPNQAAPGQPGTAYGQYGSIGSSGGGQAAGPSRPGGSKQSTARPMSNAEREYARLLTSGVQPNDAIENIASRLVAARRVRTLEEARILVRTEVGYNYPAAPANPQESMQRWYRELLQHAQLHPTDALAILVRAWPRPSRNAPSDDEIEAQIKQILGLRRRSG</sequence>
<feature type="compositionally biased region" description="Low complexity" evidence="1">
    <location>
        <begin position="385"/>
        <end position="404"/>
    </location>
</feature>
<keyword evidence="3" id="KW-1185">Reference proteome</keyword>
<organism evidence="2 3">
    <name type="scientific">Lecanosticta acicola</name>
    <dbReference type="NCBI Taxonomy" id="111012"/>
    <lineage>
        <taxon>Eukaryota</taxon>
        <taxon>Fungi</taxon>
        <taxon>Dikarya</taxon>
        <taxon>Ascomycota</taxon>
        <taxon>Pezizomycotina</taxon>
        <taxon>Dothideomycetes</taxon>
        <taxon>Dothideomycetidae</taxon>
        <taxon>Mycosphaerellales</taxon>
        <taxon>Mycosphaerellaceae</taxon>
        <taxon>Lecanosticta</taxon>
    </lineage>
</organism>
<evidence type="ECO:0000256" key="1">
    <source>
        <dbReference type="SAM" id="MobiDB-lite"/>
    </source>
</evidence>
<name>A0AAI9EBA2_9PEZI</name>
<evidence type="ECO:0000313" key="3">
    <source>
        <dbReference type="Proteomes" id="UP001296104"/>
    </source>
</evidence>
<evidence type="ECO:0000313" key="2">
    <source>
        <dbReference type="EMBL" id="CAK4029367.1"/>
    </source>
</evidence>
<gene>
    <name evidence="2" type="ORF">LECACI_7A005255</name>
</gene>
<feature type="compositionally biased region" description="Basic and acidic residues" evidence="1">
    <location>
        <begin position="371"/>
        <end position="383"/>
    </location>
</feature>
<dbReference type="AlphaFoldDB" id="A0AAI9EBA2"/>
<feature type="region of interest" description="Disordered" evidence="1">
    <location>
        <begin position="360"/>
        <end position="476"/>
    </location>
</feature>
<protein>
    <submittedName>
        <fullName evidence="2">Uncharacterized protein</fullName>
    </submittedName>
</protein>
<accession>A0AAI9EBA2</accession>